<dbReference type="EMBL" id="AP014862">
    <property type="protein sequence ID" value="BAU75403.1"/>
    <property type="molecule type" value="Genomic_DNA"/>
</dbReference>
<keyword evidence="2" id="KW-1185">Reference proteome</keyword>
<evidence type="ECO:0000313" key="1">
    <source>
        <dbReference type="EMBL" id="BAU75403.1"/>
    </source>
</evidence>
<dbReference type="AlphaFoldDB" id="A0AAD1FHG7"/>
<evidence type="ECO:0000313" key="2">
    <source>
        <dbReference type="Proteomes" id="UP000218554"/>
    </source>
</evidence>
<reference evidence="1 2" key="2">
    <citation type="journal article" date="2017" name="Int. J. Syst. Evol. Microbiol.">
        <title>Pseudomonas furukawaii sp. nov., a polychlorinated biphenyl-degrading bacterium isolated from biphenyl-contaminated soil in Japan.</title>
        <authorList>
            <person name="Kimura N."/>
            <person name="Watanabe T."/>
            <person name="Suenaga H."/>
            <person name="Fujihara H."/>
            <person name="Futagami T."/>
            <person name="Goto M."/>
            <person name="Hanada S."/>
            <person name="Hirose J."/>
        </authorList>
    </citation>
    <scope>NUCLEOTIDE SEQUENCE [LARGE SCALE GENOMIC DNA]</scope>
    <source>
        <strain evidence="2">DSM 10086 / NBRC 110670 / KF707</strain>
    </source>
</reference>
<dbReference type="Proteomes" id="UP000218554">
    <property type="component" value="Chromosome"/>
</dbReference>
<protein>
    <submittedName>
        <fullName evidence="1">Uncharacterized protein</fullName>
    </submittedName>
</protein>
<name>A0AAD1FHG7_METFU</name>
<sequence length="48" mass="5554">MAGHGSVPYQVIPTRFLPKAWRHRDRRISLTRRLLLLCGPVEWTALSP</sequence>
<proteinExistence type="predicted"/>
<dbReference type="KEGG" id="pfuw:KF707C_37150"/>
<accession>A0AAD1FHG7</accession>
<reference evidence="2" key="1">
    <citation type="submission" date="2015-05" db="EMBL/GenBank/DDBJ databases">
        <title>Draft genome sequencing of a biphenyl-degrading bacterium, Pseudomonas balearica KF707 (=NBRC110670).</title>
        <authorList>
            <person name="Kimura N."/>
            <person name="Hirose J."/>
            <person name="Watanabe T."/>
            <person name="Suenaga H."/>
            <person name="Fujihara H."/>
            <person name="Noguchi M."/>
            <person name="Hashimoto M."/>
            <person name="Shimodaira J."/>
            <person name="Tsuchikane K."/>
            <person name="Hosoyama A."/>
            <person name="Yamazoe A."/>
            <person name="Fujita N."/>
            <person name="Furukawa K."/>
        </authorList>
    </citation>
    <scope>NUCLEOTIDE SEQUENCE [LARGE SCALE GENOMIC DNA]</scope>
    <source>
        <strain evidence="2">DSM 10086 / NBRC 110670 / KF707</strain>
    </source>
</reference>
<organism evidence="1 2">
    <name type="scientific">Metapseudomonas furukawaii</name>
    <name type="common">Pseudomonas furukawaii</name>
    <dbReference type="NCBI Taxonomy" id="1149133"/>
    <lineage>
        <taxon>Bacteria</taxon>
        <taxon>Pseudomonadati</taxon>
        <taxon>Pseudomonadota</taxon>
        <taxon>Gammaproteobacteria</taxon>
        <taxon>Pseudomonadales</taxon>
        <taxon>Pseudomonadaceae</taxon>
        <taxon>Metapseudomonas</taxon>
    </lineage>
</organism>
<gene>
    <name evidence="1" type="ORF">KF707C_37150</name>
</gene>